<gene>
    <name evidence="3" type="ORF">NT05LM_3292</name>
</gene>
<accession>A0ABN0BTR0</accession>
<dbReference type="Gene3D" id="1.10.150.570">
    <property type="entry name" value="GidA associated domain, C-terminal subdomain"/>
    <property type="match status" value="1"/>
</dbReference>
<dbReference type="InterPro" id="IPR044920">
    <property type="entry name" value="MnmG_C_subdom_sf"/>
</dbReference>
<reference evidence="3 4" key="1">
    <citation type="journal article" date="2010" name="Microbiol. Resour. Announc.">
        <title>Comparative genomics of the bacterial genus Listeria: Genome evolution is characterized by limited gene acquisition and limited gene loss.</title>
        <authorList>
            <person name="den Bakker H.C."/>
            <person name="Cummings C.A."/>
            <person name="Ferreira V."/>
            <person name="Vatta P."/>
            <person name="Orsi R.H."/>
            <person name="Degoricija L."/>
            <person name="Barker M."/>
            <person name="Petrauskene O."/>
            <person name="Furtado M.R."/>
            <person name="Wiedmann M."/>
        </authorList>
    </citation>
    <scope>NUCLEOTIDE SEQUENCE [LARGE SCALE GENOMIC DNA]</scope>
    <source>
        <strain evidence="3 4">FSL S4-120</strain>
    </source>
</reference>
<dbReference type="EMBL" id="ADXF01001164">
    <property type="protein sequence ID" value="EFR86408.1"/>
    <property type="molecule type" value="Genomic_DNA"/>
</dbReference>
<evidence type="ECO:0000313" key="4">
    <source>
        <dbReference type="Proteomes" id="UP000003412"/>
    </source>
</evidence>
<dbReference type="PANTHER" id="PTHR11806">
    <property type="entry name" value="GLUCOSE INHIBITED DIVISION PROTEIN A"/>
    <property type="match status" value="1"/>
</dbReference>
<keyword evidence="4" id="KW-1185">Reference proteome</keyword>
<feature type="domain" description="tRNA uridine 5-carboxymethylaminomethyl modification enzyme C-terminal subdomain" evidence="2">
    <location>
        <begin position="13"/>
        <end position="84"/>
    </location>
</feature>
<dbReference type="SMART" id="SM01228">
    <property type="entry name" value="GIDA_assoc_3"/>
    <property type="match status" value="1"/>
</dbReference>
<dbReference type="InterPro" id="IPR026904">
    <property type="entry name" value="MnmG_C"/>
</dbReference>
<evidence type="ECO:0000313" key="3">
    <source>
        <dbReference type="EMBL" id="EFR86408.1"/>
    </source>
</evidence>
<proteinExistence type="predicted"/>
<dbReference type="Pfam" id="PF13932">
    <property type="entry name" value="SAM_GIDA_C"/>
    <property type="match status" value="1"/>
</dbReference>
<dbReference type="InterPro" id="IPR002218">
    <property type="entry name" value="MnmG-rel"/>
</dbReference>
<evidence type="ECO:0000259" key="2">
    <source>
        <dbReference type="SMART" id="SM01228"/>
    </source>
</evidence>
<dbReference type="Proteomes" id="UP000003412">
    <property type="component" value="Chromosome"/>
</dbReference>
<comment type="subunit">
    <text evidence="1">Homodimer. Heterotetramer of two MnmE and two MnmG subunits.</text>
</comment>
<comment type="caution">
    <text evidence="3">The sequence shown here is derived from an EMBL/GenBank/DDBJ whole genome shotgun (WGS) entry which is preliminary data.</text>
</comment>
<organism evidence="3 4">
    <name type="scientific">Listeria marthii FSL S4-120</name>
    <dbReference type="NCBI Taxonomy" id="702457"/>
    <lineage>
        <taxon>Bacteria</taxon>
        <taxon>Bacillati</taxon>
        <taxon>Bacillota</taxon>
        <taxon>Bacilli</taxon>
        <taxon>Bacillales</taxon>
        <taxon>Listeriaceae</taxon>
        <taxon>Listeria</taxon>
    </lineage>
</organism>
<dbReference type="Gene3D" id="1.10.10.1800">
    <property type="entry name" value="tRNA uridine 5-carboxymethylaminomethyl modification enzyme MnmG/GidA"/>
    <property type="match status" value="1"/>
</dbReference>
<protein>
    <submittedName>
        <fullName evidence="3">tRNA uridine 5-carboxymethylaminomethyl modification enzyme MnmG</fullName>
    </submittedName>
</protein>
<sequence length="96" mass="10794">MTDEIAEQVEIQVKYEGYIQKSNLQVEKMKRMEDKKIPENIDYDAISGLATEALEKLKKIEPLSIAQASRISGVNPADISILLVYIEQGKIAKISK</sequence>
<dbReference type="InterPro" id="IPR047001">
    <property type="entry name" value="MnmG_C_subdom"/>
</dbReference>
<dbReference type="Pfam" id="PF21680">
    <property type="entry name" value="GIDA_C_1st"/>
    <property type="match status" value="1"/>
</dbReference>
<dbReference type="InterPro" id="IPR049312">
    <property type="entry name" value="GIDA_C_N"/>
</dbReference>
<evidence type="ECO:0000256" key="1">
    <source>
        <dbReference type="ARBA" id="ARBA00025948"/>
    </source>
</evidence>
<dbReference type="PANTHER" id="PTHR11806:SF0">
    <property type="entry name" value="PROTEIN MTO1 HOMOLOG, MITOCHONDRIAL"/>
    <property type="match status" value="1"/>
</dbReference>
<name>A0ABN0BTR0_9LIST</name>